<evidence type="ECO:0000256" key="1">
    <source>
        <dbReference type="SAM" id="MobiDB-lite"/>
    </source>
</evidence>
<reference evidence="2" key="1">
    <citation type="submission" date="2021-01" db="EMBL/GenBank/DDBJ databases">
        <authorList>
            <person name="Corre E."/>
            <person name="Pelletier E."/>
            <person name="Niang G."/>
            <person name="Scheremetjew M."/>
            <person name="Finn R."/>
            <person name="Kale V."/>
            <person name="Holt S."/>
            <person name="Cochrane G."/>
            <person name="Meng A."/>
            <person name="Brown T."/>
            <person name="Cohen L."/>
        </authorList>
    </citation>
    <scope>NUCLEOTIDE SEQUENCE</scope>
    <source>
        <strain evidence="2">NIES-2562</strain>
    </source>
</reference>
<feature type="region of interest" description="Disordered" evidence="1">
    <location>
        <begin position="105"/>
        <end position="167"/>
    </location>
</feature>
<sequence>MEGGAEQNQAKQGERKKTLDEEFSEMEMTLKSNYGMCMLKGSWRYTLIGVIAGLPIGAKLKQPVAPVIGGLVGSFADHFASRSACDMHRVAMERFYQTRAQLENEGKLRRKGEPINAPLTPAPGYGGGEESQSDAVEEVPSMKESDFYSPQQAEAAPEETLTDKWEK</sequence>
<accession>A0A7S3GM08</accession>
<evidence type="ECO:0000313" key="2">
    <source>
        <dbReference type="EMBL" id="CAE0270733.1"/>
    </source>
</evidence>
<protein>
    <submittedName>
        <fullName evidence="2">Uncharacterized protein</fullName>
    </submittedName>
</protein>
<organism evidence="2">
    <name type="scientific">Palpitomonas bilix</name>
    <dbReference type="NCBI Taxonomy" id="652834"/>
    <lineage>
        <taxon>Eukaryota</taxon>
        <taxon>Eukaryota incertae sedis</taxon>
    </lineage>
</organism>
<name>A0A7S3GM08_9EUKA</name>
<proteinExistence type="predicted"/>
<feature type="compositionally biased region" description="Polar residues" evidence="1">
    <location>
        <begin position="1"/>
        <end position="11"/>
    </location>
</feature>
<dbReference type="EMBL" id="HBIB01050079">
    <property type="protein sequence ID" value="CAE0270733.1"/>
    <property type="molecule type" value="Transcribed_RNA"/>
</dbReference>
<gene>
    <name evidence="2" type="ORF">PBIL07802_LOCUS33088</name>
</gene>
<feature type="region of interest" description="Disordered" evidence="1">
    <location>
        <begin position="1"/>
        <end position="20"/>
    </location>
</feature>
<dbReference type="AlphaFoldDB" id="A0A7S3GM08"/>